<gene>
    <name evidence="5" type="ORF">F53441_5338</name>
</gene>
<protein>
    <submittedName>
        <fullName evidence="5">Carbonic anhydrase</fullName>
    </submittedName>
</protein>
<dbReference type="Gene3D" id="3.40.1050.10">
    <property type="entry name" value="Carbonic anhydrase"/>
    <property type="match status" value="1"/>
</dbReference>
<name>A0A8H4KLT7_9HYPO</name>
<dbReference type="EMBL" id="JAADJG010000212">
    <property type="protein sequence ID" value="KAF4451659.1"/>
    <property type="molecule type" value="Genomic_DNA"/>
</dbReference>
<dbReference type="SUPFAM" id="SSF53056">
    <property type="entry name" value="beta-carbonic anhydrase, cab"/>
    <property type="match status" value="1"/>
</dbReference>
<dbReference type="Proteomes" id="UP000605986">
    <property type="component" value="Unassembled WGS sequence"/>
</dbReference>
<evidence type="ECO:0000256" key="3">
    <source>
        <dbReference type="ARBA" id="ARBA00022723"/>
    </source>
</evidence>
<dbReference type="PANTHER" id="PTHR43175">
    <property type="entry name" value="CARBONIC ANHYDRASE"/>
    <property type="match status" value="1"/>
</dbReference>
<evidence type="ECO:0000313" key="6">
    <source>
        <dbReference type="Proteomes" id="UP000605986"/>
    </source>
</evidence>
<keyword evidence="4" id="KW-0862">Zinc</keyword>
<evidence type="ECO:0000256" key="4">
    <source>
        <dbReference type="ARBA" id="ARBA00022833"/>
    </source>
</evidence>
<dbReference type="PANTHER" id="PTHR43175:SF3">
    <property type="entry name" value="CARBON DISULFIDE HYDROLASE"/>
    <property type="match status" value="1"/>
</dbReference>
<organism evidence="5 6">
    <name type="scientific">Fusarium austroafricanum</name>
    <dbReference type="NCBI Taxonomy" id="2364996"/>
    <lineage>
        <taxon>Eukaryota</taxon>
        <taxon>Fungi</taxon>
        <taxon>Dikarya</taxon>
        <taxon>Ascomycota</taxon>
        <taxon>Pezizomycotina</taxon>
        <taxon>Sordariomycetes</taxon>
        <taxon>Hypocreomycetidae</taxon>
        <taxon>Hypocreales</taxon>
        <taxon>Nectriaceae</taxon>
        <taxon>Fusarium</taxon>
        <taxon>Fusarium concolor species complex</taxon>
    </lineage>
</organism>
<keyword evidence="3" id="KW-0479">Metal-binding</keyword>
<dbReference type="GO" id="GO:0008270">
    <property type="term" value="F:zinc ion binding"/>
    <property type="evidence" value="ECO:0007669"/>
    <property type="project" value="InterPro"/>
</dbReference>
<dbReference type="InterPro" id="IPR036874">
    <property type="entry name" value="Carbonic_anhydrase_sf"/>
</dbReference>
<comment type="similarity">
    <text evidence="2">Belongs to the beta-class carbonic anhydrase family.</text>
</comment>
<evidence type="ECO:0000256" key="1">
    <source>
        <dbReference type="ARBA" id="ARBA00001947"/>
    </source>
</evidence>
<dbReference type="InterPro" id="IPR001765">
    <property type="entry name" value="Carbonic_anhydrase"/>
</dbReference>
<dbReference type="OrthoDB" id="10248475at2759"/>
<reference evidence="5" key="1">
    <citation type="submission" date="2020-01" db="EMBL/GenBank/DDBJ databases">
        <title>Identification and distribution of gene clusters putatively required for synthesis of sphingolipid metabolism inhibitors in phylogenetically diverse species of the filamentous fungus Fusarium.</title>
        <authorList>
            <person name="Kim H.-S."/>
            <person name="Busman M."/>
            <person name="Brown D.W."/>
            <person name="Divon H."/>
            <person name="Uhlig S."/>
            <person name="Proctor R.H."/>
        </authorList>
    </citation>
    <scope>NUCLEOTIDE SEQUENCE</scope>
    <source>
        <strain evidence="5">NRRL 53441</strain>
    </source>
</reference>
<evidence type="ECO:0000256" key="2">
    <source>
        <dbReference type="ARBA" id="ARBA00006217"/>
    </source>
</evidence>
<comment type="caution">
    <text evidence="5">The sequence shown here is derived from an EMBL/GenBank/DDBJ whole genome shotgun (WGS) entry which is preliminary data.</text>
</comment>
<keyword evidence="6" id="KW-1185">Reference proteome</keyword>
<evidence type="ECO:0000313" key="5">
    <source>
        <dbReference type="EMBL" id="KAF4451659.1"/>
    </source>
</evidence>
<accession>A0A8H4KLT7</accession>
<dbReference type="GO" id="GO:0004089">
    <property type="term" value="F:carbonate dehydratase activity"/>
    <property type="evidence" value="ECO:0007669"/>
    <property type="project" value="InterPro"/>
</dbReference>
<sequence length="117" mass="12735">MIRNAGGRAMDAVRTISALQTIGAAKTVLVVHHTDCGMSHFSDADIRQAMLKIAPEEERVINNSRYGEIDEGSIQNSLQHDVLFLQACPFVVPGTQIVGLAYDIKSGILTRVIEATR</sequence>
<proteinExistence type="inferred from homology"/>
<dbReference type="AlphaFoldDB" id="A0A8H4KLT7"/>
<comment type="cofactor">
    <cofactor evidence="1">
        <name>Zn(2+)</name>
        <dbReference type="ChEBI" id="CHEBI:29105"/>
    </cofactor>
</comment>